<dbReference type="Pfam" id="PF07178">
    <property type="entry name" value="TraL"/>
    <property type="match status" value="1"/>
</dbReference>
<gene>
    <name evidence="2" type="ORF">CAZ10_10955</name>
</gene>
<reference evidence="2 3" key="1">
    <citation type="submission" date="2017-05" db="EMBL/GenBank/DDBJ databases">
        <authorList>
            <person name="Song R."/>
            <person name="Chenine A.L."/>
            <person name="Ruprecht R.M."/>
        </authorList>
    </citation>
    <scope>NUCLEOTIDE SEQUENCE [LARGE SCALE GENOMIC DNA]</scope>
    <source>
        <strain evidence="2 3">S567_C10_BS</strain>
    </source>
</reference>
<dbReference type="NCBIfam" id="TIGR02762">
    <property type="entry name" value="TraL_TIGR"/>
    <property type="match status" value="1"/>
</dbReference>
<dbReference type="RefSeq" id="WP_065327324.1">
    <property type="nucleotide sequence ID" value="NZ_FRTD01000108.1"/>
</dbReference>
<keyword evidence="1" id="KW-1133">Transmembrane helix</keyword>
<dbReference type="Proteomes" id="UP000194857">
    <property type="component" value="Unassembled WGS sequence"/>
</dbReference>
<keyword evidence="1" id="KW-0472">Membrane</keyword>
<sequence>MNPIEIPQLVDEPPHVLFWQSDEVAPIGIGLVFGMFTGYAAVMTLGGFLLARWYRKYRDDHPDGFMAHMIYWYAGIAGTSKARSIPNPFIREYN</sequence>
<accession>A0A241XTC7</accession>
<dbReference type="EMBL" id="NFFZ01000004">
    <property type="protein sequence ID" value="OTI63338.1"/>
    <property type="molecule type" value="Genomic_DNA"/>
</dbReference>
<feature type="transmembrane region" description="Helical" evidence="1">
    <location>
        <begin position="27"/>
        <end position="51"/>
    </location>
</feature>
<name>A0A241XTC7_PSEAI</name>
<dbReference type="InterPro" id="IPR009838">
    <property type="entry name" value="T4SS_TraL"/>
</dbReference>
<proteinExistence type="predicted"/>
<comment type="caution">
    <text evidence="2">The sequence shown here is derived from an EMBL/GenBank/DDBJ whole genome shotgun (WGS) entry which is preliminary data.</text>
</comment>
<evidence type="ECO:0000313" key="2">
    <source>
        <dbReference type="EMBL" id="OTI63338.1"/>
    </source>
</evidence>
<dbReference type="GO" id="GO:0019867">
    <property type="term" value="C:outer membrane"/>
    <property type="evidence" value="ECO:0007669"/>
    <property type="project" value="InterPro"/>
</dbReference>
<evidence type="ECO:0000313" key="3">
    <source>
        <dbReference type="Proteomes" id="UP000194857"/>
    </source>
</evidence>
<organism evidence="2 3">
    <name type="scientific">Pseudomonas aeruginosa</name>
    <dbReference type="NCBI Taxonomy" id="287"/>
    <lineage>
        <taxon>Bacteria</taxon>
        <taxon>Pseudomonadati</taxon>
        <taxon>Pseudomonadota</taxon>
        <taxon>Gammaproteobacteria</taxon>
        <taxon>Pseudomonadales</taxon>
        <taxon>Pseudomonadaceae</taxon>
        <taxon>Pseudomonas</taxon>
    </lineage>
</organism>
<keyword evidence="1" id="KW-0812">Transmembrane</keyword>
<protein>
    <submittedName>
        <fullName evidence="2">Type IV conjugative transfer system protein TraL</fullName>
    </submittedName>
</protein>
<evidence type="ECO:0000256" key="1">
    <source>
        <dbReference type="SAM" id="Phobius"/>
    </source>
</evidence>
<dbReference type="AlphaFoldDB" id="A0A241XTC7"/>